<sequence>MGFEMPQPQQSATEQRGLLGPSPLRPLAMPGPPPGCETHGTRCCENPLLVFAIEPGLINTRNTTPPHDICSHPVNTHFIDYLIPTQVFYTTLKYTCHTDNILWIVSSADAVAKINDNQADEAGPDAKVGQVPQEEEDLHRLNRVCHIAEALREGILLPRRCSFLMLVPDRLMPFMGEAGFGNAIQL</sequence>
<evidence type="ECO:0000256" key="1">
    <source>
        <dbReference type="SAM" id="MobiDB-lite"/>
    </source>
</evidence>
<organism evidence="2 3">
    <name type="scientific">Stylosanthes scabra</name>
    <dbReference type="NCBI Taxonomy" id="79078"/>
    <lineage>
        <taxon>Eukaryota</taxon>
        <taxon>Viridiplantae</taxon>
        <taxon>Streptophyta</taxon>
        <taxon>Embryophyta</taxon>
        <taxon>Tracheophyta</taxon>
        <taxon>Spermatophyta</taxon>
        <taxon>Magnoliopsida</taxon>
        <taxon>eudicotyledons</taxon>
        <taxon>Gunneridae</taxon>
        <taxon>Pentapetalae</taxon>
        <taxon>rosids</taxon>
        <taxon>fabids</taxon>
        <taxon>Fabales</taxon>
        <taxon>Fabaceae</taxon>
        <taxon>Papilionoideae</taxon>
        <taxon>50 kb inversion clade</taxon>
        <taxon>dalbergioids sensu lato</taxon>
        <taxon>Dalbergieae</taxon>
        <taxon>Pterocarpus clade</taxon>
        <taxon>Stylosanthes</taxon>
    </lineage>
</organism>
<proteinExistence type="predicted"/>
<reference evidence="2 3" key="1">
    <citation type="journal article" date="2023" name="Plants (Basel)">
        <title>Bridging the Gap: Combining Genomics and Transcriptomics Approaches to Understand Stylosanthes scabra, an Orphan Legume from the Brazilian Caatinga.</title>
        <authorList>
            <person name="Ferreira-Neto J.R.C."/>
            <person name="da Silva M.D."/>
            <person name="Binneck E."/>
            <person name="de Melo N.F."/>
            <person name="da Silva R.H."/>
            <person name="de Melo A.L.T.M."/>
            <person name="Pandolfi V."/>
            <person name="Bustamante F.O."/>
            <person name="Brasileiro-Vidal A.C."/>
            <person name="Benko-Iseppon A.M."/>
        </authorList>
    </citation>
    <scope>NUCLEOTIDE SEQUENCE [LARGE SCALE GENOMIC DNA]</scope>
    <source>
        <tissue evidence="2">Leaves</tissue>
    </source>
</reference>
<gene>
    <name evidence="2" type="ORF">PIB30_059028</name>
</gene>
<protein>
    <submittedName>
        <fullName evidence="2">Uncharacterized protein</fullName>
    </submittedName>
</protein>
<dbReference type="Proteomes" id="UP001341840">
    <property type="component" value="Unassembled WGS sequence"/>
</dbReference>
<name>A0ABU6SLE7_9FABA</name>
<evidence type="ECO:0000313" key="3">
    <source>
        <dbReference type="Proteomes" id="UP001341840"/>
    </source>
</evidence>
<feature type="region of interest" description="Disordered" evidence="1">
    <location>
        <begin position="1"/>
        <end position="36"/>
    </location>
</feature>
<feature type="compositionally biased region" description="Low complexity" evidence="1">
    <location>
        <begin position="16"/>
        <end position="28"/>
    </location>
</feature>
<evidence type="ECO:0000313" key="2">
    <source>
        <dbReference type="EMBL" id="MED6136783.1"/>
    </source>
</evidence>
<accession>A0ABU6SLE7</accession>
<keyword evidence="3" id="KW-1185">Reference proteome</keyword>
<comment type="caution">
    <text evidence="2">The sequence shown here is derived from an EMBL/GenBank/DDBJ whole genome shotgun (WGS) entry which is preliminary data.</text>
</comment>
<dbReference type="EMBL" id="JASCZI010060918">
    <property type="protein sequence ID" value="MED6136783.1"/>
    <property type="molecule type" value="Genomic_DNA"/>
</dbReference>